<keyword evidence="1" id="KW-0732">Signal</keyword>
<keyword evidence="3" id="KW-1185">Reference proteome</keyword>
<reference evidence="2" key="2">
    <citation type="submission" date="2022-06" db="UniProtKB">
        <authorList>
            <consortium name="EnsemblMetazoa"/>
        </authorList>
    </citation>
    <scope>IDENTIFICATION</scope>
    <source>
        <strain evidence="2">DF5081</strain>
    </source>
</reference>
<accession>A0A8R1ERP7</accession>
<protein>
    <submittedName>
        <fullName evidence="2">Uncharacterized protein</fullName>
    </submittedName>
</protein>
<name>A0A8R1ERP7_CAEJA</name>
<feature type="chain" id="PRO_5035925440" evidence="1">
    <location>
        <begin position="19"/>
        <end position="71"/>
    </location>
</feature>
<evidence type="ECO:0000313" key="2">
    <source>
        <dbReference type="EnsemblMetazoa" id="CJA40477.1"/>
    </source>
</evidence>
<sequence length="71" mass="7938">MIKQFIFVLLVLVCHVISNITEDGQQKLQIIDVSPQDDSQQNVKEIFANAFKSIQVQREKAAAAVEVVPVD</sequence>
<organism evidence="2 3">
    <name type="scientific">Caenorhabditis japonica</name>
    <dbReference type="NCBI Taxonomy" id="281687"/>
    <lineage>
        <taxon>Eukaryota</taxon>
        <taxon>Metazoa</taxon>
        <taxon>Ecdysozoa</taxon>
        <taxon>Nematoda</taxon>
        <taxon>Chromadorea</taxon>
        <taxon>Rhabditida</taxon>
        <taxon>Rhabditina</taxon>
        <taxon>Rhabditomorpha</taxon>
        <taxon>Rhabditoidea</taxon>
        <taxon>Rhabditidae</taxon>
        <taxon>Peloderinae</taxon>
        <taxon>Caenorhabditis</taxon>
    </lineage>
</organism>
<dbReference type="EnsemblMetazoa" id="CJA40477.1">
    <property type="protein sequence ID" value="CJA40477.1"/>
    <property type="gene ID" value="WBGene00216325"/>
</dbReference>
<proteinExistence type="predicted"/>
<reference evidence="3" key="1">
    <citation type="submission" date="2010-08" db="EMBL/GenBank/DDBJ databases">
        <authorList>
            <consortium name="Caenorhabditis japonica Sequencing Consortium"/>
            <person name="Wilson R.K."/>
        </authorList>
    </citation>
    <scope>NUCLEOTIDE SEQUENCE [LARGE SCALE GENOMIC DNA]</scope>
    <source>
        <strain evidence="3">DF5081</strain>
    </source>
</reference>
<feature type="signal peptide" evidence="1">
    <location>
        <begin position="1"/>
        <end position="18"/>
    </location>
</feature>
<evidence type="ECO:0000256" key="1">
    <source>
        <dbReference type="SAM" id="SignalP"/>
    </source>
</evidence>
<dbReference type="AlphaFoldDB" id="A0A8R1ERP7"/>
<dbReference type="Proteomes" id="UP000005237">
    <property type="component" value="Unassembled WGS sequence"/>
</dbReference>
<evidence type="ECO:0000313" key="3">
    <source>
        <dbReference type="Proteomes" id="UP000005237"/>
    </source>
</evidence>